<dbReference type="PROSITE" id="PS51007">
    <property type="entry name" value="CYTC"/>
    <property type="match status" value="3"/>
</dbReference>
<evidence type="ECO:0000259" key="12">
    <source>
        <dbReference type="PROSITE" id="PS51007"/>
    </source>
</evidence>
<keyword evidence="7 10" id="KW-0408">Iron</keyword>
<feature type="region of interest" description="Disordered" evidence="11">
    <location>
        <begin position="479"/>
        <end position="504"/>
    </location>
</feature>
<dbReference type="Pfam" id="PF13442">
    <property type="entry name" value="Cytochrome_CBB3"/>
    <property type="match status" value="1"/>
</dbReference>
<feature type="binding site" description="covalent" evidence="9">
    <location>
        <position position="230"/>
    </location>
    <ligand>
        <name>heme c</name>
        <dbReference type="ChEBI" id="CHEBI:61717"/>
        <label>2</label>
    </ligand>
</feature>
<dbReference type="GO" id="GO:0005886">
    <property type="term" value="C:plasma membrane"/>
    <property type="evidence" value="ECO:0007669"/>
    <property type="project" value="UniProtKB-SubCell"/>
</dbReference>
<evidence type="ECO:0000256" key="1">
    <source>
        <dbReference type="ARBA" id="ARBA00004236"/>
    </source>
</evidence>
<dbReference type="PIRSF" id="PIRSF000018">
    <property type="entry name" value="Mb_ADH_cyt_c"/>
    <property type="match status" value="1"/>
</dbReference>
<keyword evidence="4 10" id="KW-0479">Metal-binding</keyword>
<dbReference type="EMBL" id="LT670847">
    <property type="protein sequence ID" value="SHL91202.1"/>
    <property type="molecule type" value="Genomic_DNA"/>
</dbReference>
<evidence type="ECO:0000256" key="9">
    <source>
        <dbReference type="PIRSR" id="PIRSR000018-50"/>
    </source>
</evidence>
<evidence type="ECO:0000313" key="13">
    <source>
        <dbReference type="EMBL" id="SHL91202.1"/>
    </source>
</evidence>
<evidence type="ECO:0000256" key="2">
    <source>
        <dbReference type="ARBA" id="ARBA00022475"/>
    </source>
</evidence>
<evidence type="ECO:0000256" key="5">
    <source>
        <dbReference type="ARBA" id="ARBA00022729"/>
    </source>
</evidence>
<feature type="binding site" description="covalent" evidence="9">
    <location>
        <position position="84"/>
    </location>
    <ligand>
        <name>heme c</name>
        <dbReference type="ChEBI" id="CHEBI:61717"/>
        <label>1</label>
    </ligand>
</feature>
<dbReference type="Proteomes" id="UP000190911">
    <property type="component" value="Chromosome I"/>
</dbReference>
<comment type="cofactor">
    <cofactor evidence="9">
        <name>heme c</name>
        <dbReference type="ChEBI" id="CHEBI:61717"/>
    </cofactor>
    <text evidence="9">Binds 3 heme c groups covalently per subunit.</text>
</comment>
<dbReference type="AlphaFoldDB" id="A0A1M7EHD0"/>
<keyword evidence="6" id="KW-0677">Repeat</keyword>
<proteinExistence type="predicted"/>
<keyword evidence="3 9" id="KW-0349">Heme</keyword>
<dbReference type="STRING" id="29571.SAMN05878437_0225"/>
<keyword evidence="5" id="KW-0732">Signal</keyword>
<dbReference type="GO" id="GO:0016614">
    <property type="term" value="F:oxidoreductase activity, acting on CH-OH group of donors"/>
    <property type="evidence" value="ECO:0007669"/>
    <property type="project" value="InterPro"/>
</dbReference>
<dbReference type="GO" id="GO:0009055">
    <property type="term" value="F:electron transfer activity"/>
    <property type="evidence" value="ECO:0007669"/>
    <property type="project" value="InterPro"/>
</dbReference>
<evidence type="ECO:0000256" key="8">
    <source>
        <dbReference type="ARBA" id="ARBA00023136"/>
    </source>
</evidence>
<reference evidence="13 14" key="1">
    <citation type="submission" date="2016-11" db="EMBL/GenBank/DDBJ databases">
        <authorList>
            <person name="Jaros S."/>
            <person name="Januszkiewicz K."/>
            <person name="Wedrychowicz H."/>
        </authorList>
    </citation>
    <scope>NUCLEOTIDE SEQUENCE [LARGE SCALE GENOMIC DNA]</scope>
    <source>
        <strain evidence="13 14">ACAM 12</strain>
    </source>
</reference>
<feature type="compositionally biased region" description="Basic and acidic residues" evidence="11">
    <location>
        <begin position="493"/>
        <end position="504"/>
    </location>
</feature>
<feature type="region of interest" description="Disordered" evidence="11">
    <location>
        <begin position="332"/>
        <end position="363"/>
    </location>
</feature>
<feature type="binding site" description="covalent" evidence="9">
    <location>
        <position position="400"/>
    </location>
    <ligand>
        <name>heme c</name>
        <dbReference type="ChEBI" id="CHEBI:61717"/>
        <label>3</label>
    </ligand>
</feature>
<keyword evidence="8" id="KW-0472">Membrane</keyword>
<dbReference type="RefSeq" id="WP_172824504.1">
    <property type="nucleotide sequence ID" value="NZ_LT670847.1"/>
</dbReference>
<feature type="domain" description="Cytochrome c" evidence="12">
    <location>
        <begin position="70"/>
        <end position="172"/>
    </location>
</feature>
<feature type="binding site" description="covalent" evidence="9">
    <location>
        <position position="403"/>
    </location>
    <ligand>
        <name>heme c</name>
        <dbReference type="ChEBI" id="CHEBI:61717"/>
        <label>3</label>
    </ligand>
</feature>
<comment type="subcellular location">
    <subcellularLocation>
        <location evidence="1">Cell membrane</location>
    </subcellularLocation>
</comment>
<accession>A0A1M7EHD0</accession>
<feature type="compositionally biased region" description="Polar residues" evidence="11">
    <location>
        <begin position="481"/>
        <end position="492"/>
    </location>
</feature>
<evidence type="ECO:0000256" key="3">
    <source>
        <dbReference type="ARBA" id="ARBA00022617"/>
    </source>
</evidence>
<dbReference type="PANTHER" id="PTHR35008">
    <property type="entry name" value="BLL4482 PROTEIN-RELATED"/>
    <property type="match status" value="1"/>
</dbReference>
<dbReference type="InterPro" id="IPR036909">
    <property type="entry name" value="Cyt_c-like_dom_sf"/>
</dbReference>
<evidence type="ECO:0000313" key="14">
    <source>
        <dbReference type="Proteomes" id="UP000190911"/>
    </source>
</evidence>
<dbReference type="InterPro" id="IPR051459">
    <property type="entry name" value="Cytochrome_c-type_DH"/>
</dbReference>
<evidence type="ECO:0000256" key="4">
    <source>
        <dbReference type="ARBA" id="ARBA00022723"/>
    </source>
</evidence>
<evidence type="ECO:0000256" key="11">
    <source>
        <dbReference type="SAM" id="MobiDB-lite"/>
    </source>
</evidence>
<dbReference type="InterPro" id="IPR014353">
    <property type="entry name" value="Membr-bd_ADH_cyt_c"/>
</dbReference>
<feature type="binding site" description="axial binding residue" evidence="10">
    <location>
        <position position="234"/>
    </location>
    <ligand>
        <name>heme c</name>
        <dbReference type="ChEBI" id="CHEBI:61717"/>
        <label>2</label>
    </ligand>
    <ligandPart>
        <name>Fe</name>
        <dbReference type="ChEBI" id="CHEBI:18248"/>
    </ligandPart>
</feature>
<keyword evidence="2" id="KW-1003">Cell membrane</keyword>
<feature type="binding site" description="axial binding residue" evidence="10">
    <location>
        <position position="404"/>
    </location>
    <ligand>
        <name>heme c</name>
        <dbReference type="ChEBI" id="CHEBI:61717"/>
        <label>3</label>
    </ligand>
    <ligandPart>
        <name>Fe</name>
        <dbReference type="ChEBI" id="CHEBI:18248"/>
    </ligandPart>
</feature>
<dbReference type="GO" id="GO:0005506">
    <property type="term" value="F:iron ion binding"/>
    <property type="evidence" value="ECO:0007669"/>
    <property type="project" value="InterPro"/>
</dbReference>
<name>A0A1M7EHD0_9GAMM</name>
<dbReference type="InterPro" id="IPR009056">
    <property type="entry name" value="Cyt_c-like_dom"/>
</dbReference>
<dbReference type="Pfam" id="PF00034">
    <property type="entry name" value="Cytochrom_C"/>
    <property type="match status" value="1"/>
</dbReference>
<evidence type="ECO:0000256" key="7">
    <source>
        <dbReference type="ARBA" id="ARBA00023004"/>
    </source>
</evidence>
<evidence type="ECO:0000256" key="10">
    <source>
        <dbReference type="PIRSR" id="PIRSR000018-51"/>
    </source>
</evidence>
<gene>
    <name evidence="13" type="ORF">SAMN05878437_0225</name>
</gene>
<dbReference type="GO" id="GO:0020037">
    <property type="term" value="F:heme binding"/>
    <property type="evidence" value="ECO:0007669"/>
    <property type="project" value="InterPro"/>
</dbReference>
<dbReference type="PANTHER" id="PTHR35008:SF8">
    <property type="entry name" value="ALCOHOL DEHYDROGENASE CYTOCHROME C SUBUNIT"/>
    <property type="match status" value="1"/>
</dbReference>
<protein>
    <submittedName>
        <fullName evidence="13">Cytochrome c, mono-and diheme variants</fullName>
    </submittedName>
</protein>
<feature type="domain" description="Cytochrome c" evidence="12">
    <location>
        <begin position="387"/>
        <end position="475"/>
    </location>
</feature>
<feature type="domain" description="Cytochrome c" evidence="12">
    <location>
        <begin position="215"/>
        <end position="329"/>
    </location>
</feature>
<dbReference type="InParanoid" id="A0A1M7EHD0"/>
<evidence type="ECO:0000256" key="6">
    <source>
        <dbReference type="ARBA" id="ARBA00022737"/>
    </source>
</evidence>
<feature type="binding site" description="covalent" evidence="9">
    <location>
        <position position="87"/>
    </location>
    <ligand>
        <name>heme c</name>
        <dbReference type="ChEBI" id="CHEBI:61717"/>
        <label>1</label>
    </ligand>
</feature>
<feature type="binding site" description="covalent" evidence="9">
    <location>
        <position position="233"/>
    </location>
    <ligand>
        <name>heme c</name>
        <dbReference type="ChEBI" id="CHEBI:61717"/>
        <label>2</label>
    </ligand>
</feature>
<organism evidence="13 14">
    <name type="scientific">Vreelandella subglaciescola</name>
    <dbReference type="NCBI Taxonomy" id="29571"/>
    <lineage>
        <taxon>Bacteria</taxon>
        <taxon>Pseudomonadati</taxon>
        <taxon>Pseudomonadota</taxon>
        <taxon>Gammaproteobacteria</taxon>
        <taxon>Oceanospirillales</taxon>
        <taxon>Halomonadaceae</taxon>
        <taxon>Vreelandella</taxon>
    </lineage>
</organism>
<dbReference type="Gene3D" id="1.10.760.10">
    <property type="entry name" value="Cytochrome c-like domain"/>
    <property type="match status" value="3"/>
</dbReference>
<keyword evidence="14" id="KW-1185">Reference proteome</keyword>
<feature type="binding site" description="axial binding residue" evidence="10">
    <location>
        <position position="88"/>
    </location>
    <ligand>
        <name>heme c</name>
        <dbReference type="ChEBI" id="CHEBI:61717"/>
        <label>1</label>
    </ligand>
    <ligandPart>
        <name>Fe</name>
        <dbReference type="ChEBI" id="CHEBI:18248"/>
    </ligandPart>
</feature>
<dbReference type="SUPFAM" id="SSF46626">
    <property type="entry name" value="Cytochrome c"/>
    <property type="match status" value="3"/>
</dbReference>
<sequence length="504" mass="55058">MKQPDRNAVNAENLAKKRPLIRSASHRLGSAMRLVAFAGVSTLLLSGCGNDADEHDQQVEADKAATSDPTLVKQGLYMARASDCAACHTTEGGENYAGGLAFETPVGEIFSTNITPDAEHGIGDYTLDDYTRALREGKTTDGHLYPAMPFPSFARLTDDDIEALYAWNMHEVAPDSTPNRASEIPFPLNMRWPMWLWEKSFSSLEPWQDDAEQSAEWNRGAYLVQGPGHCSSCHTERGLALQEKAQTQDEDGYLGGAMIDGWRAFNLTPDVKDGLGSWSEQDIVTYLSTGNLQGKAQAGGPMADVITHSTRHMSDDDLNAMAVYLTSLPALNGEGEAGDAVNDDDRDAENPTATRFNQGAPADDVLALRGQPLDTRSDDENRVGQLTDATAGDRLYLGHCAACHGANGGGTPNGDYPSLFHNSVTGSVYADNLAQVILNGVEREGNEHSVFMPAFERRLTDDELINLMDYLENRFGRDQQKTSLEAPNSRRQQLNDKLTDWHDE</sequence>